<accession>A0A0E3Z1V2</accession>
<dbReference type="Pfam" id="PF02897">
    <property type="entry name" value="Peptidase_S9_N"/>
    <property type="match status" value="1"/>
</dbReference>
<evidence type="ECO:0000256" key="5">
    <source>
        <dbReference type="ARBA" id="ARBA00022801"/>
    </source>
</evidence>
<dbReference type="GO" id="GO:0005829">
    <property type="term" value="C:cytosol"/>
    <property type="evidence" value="ECO:0007669"/>
    <property type="project" value="TreeGrafter"/>
</dbReference>
<dbReference type="InterPro" id="IPR023302">
    <property type="entry name" value="Pept_S9A_N"/>
</dbReference>
<comment type="catalytic activity">
    <reaction evidence="1">
        <text>Hydrolysis of Pro-|-Xaa &gt;&gt; Ala-|-Xaa in oligopeptides.</text>
        <dbReference type="EC" id="3.4.21.26"/>
    </reaction>
</comment>
<proteinExistence type="inferred from homology"/>
<dbReference type="GO" id="GO:0006508">
    <property type="term" value="P:proteolysis"/>
    <property type="evidence" value="ECO:0007669"/>
    <property type="project" value="UniProtKB-KW"/>
</dbReference>
<evidence type="ECO:0000256" key="3">
    <source>
        <dbReference type="ARBA" id="ARBA00011897"/>
    </source>
</evidence>
<evidence type="ECO:0000256" key="4">
    <source>
        <dbReference type="ARBA" id="ARBA00022670"/>
    </source>
</evidence>
<evidence type="ECO:0000259" key="8">
    <source>
        <dbReference type="Pfam" id="PF02897"/>
    </source>
</evidence>
<feature type="domain" description="Peptidase S9 prolyl oligopeptidase catalytic" evidence="7">
    <location>
        <begin position="501"/>
        <end position="706"/>
    </location>
</feature>
<dbReference type="GO" id="GO:0070012">
    <property type="term" value="F:oligopeptidase activity"/>
    <property type="evidence" value="ECO:0007669"/>
    <property type="project" value="TreeGrafter"/>
</dbReference>
<evidence type="ECO:0000313" key="9">
    <source>
        <dbReference type="EMBL" id="AKC86953.1"/>
    </source>
</evidence>
<dbReference type="KEGG" id="psuw:WQ53_09505"/>
<dbReference type="Gene3D" id="3.40.50.1820">
    <property type="entry name" value="alpha/beta hydrolase"/>
    <property type="match status" value="1"/>
</dbReference>
<dbReference type="PRINTS" id="PR00862">
    <property type="entry name" value="PROLIGOPTASE"/>
</dbReference>
<evidence type="ECO:0000256" key="2">
    <source>
        <dbReference type="ARBA" id="ARBA00005228"/>
    </source>
</evidence>
<evidence type="ECO:0000256" key="6">
    <source>
        <dbReference type="ARBA" id="ARBA00022825"/>
    </source>
</evidence>
<dbReference type="PATRIC" id="fig|314722.6.peg.2040"/>
<dbReference type="InterPro" id="IPR051167">
    <property type="entry name" value="Prolyl_oligopep/macrocyclase"/>
</dbReference>
<dbReference type="GO" id="GO:0004252">
    <property type="term" value="F:serine-type endopeptidase activity"/>
    <property type="evidence" value="ECO:0007669"/>
    <property type="project" value="UniProtKB-EC"/>
</dbReference>
<dbReference type="InterPro" id="IPR002471">
    <property type="entry name" value="Pept_S9_AS"/>
</dbReference>
<dbReference type="InterPro" id="IPR002470">
    <property type="entry name" value="Peptidase_S9A"/>
</dbReference>
<keyword evidence="10" id="KW-1185">Reference proteome</keyword>
<dbReference type="EMBL" id="CP011144">
    <property type="protein sequence ID" value="AKC86953.1"/>
    <property type="molecule type" value="Genomic_DNA"/>
</dbReference>
<keyword evidence="6" id="KW-0720">Serine protease</keyword>
<dbReference type="EC" id="3.4.21.26" evidence="3"/>
<protein>
    <recommendedName>
        <fullName evidence="3">prolyl oligopeptidase</fullName>
        <ecNumber evidence="3">3.4.21.26</ecNumber>
    </recommendedName>
</protein>
<dbReference type="PANTHER" id="PTHR42881:SF2">
    <property type="entry name" value="PROLYL ENDOPEPTIDASE"/>
    <property type="match status" value="1"/>
</dbReference>
<keyword evidence="4" id="KW-0645">Protease</keyword>
<evidence type="ECO:0000259" key="7">
    <source>
        <dbReference type="Pfam" id="PF00326"/>
    </source>
</evidence>
<dbReference type="SUPFAM" id="SSF53474">
    <property type="entry name" value="alpha/beta-Hydrolases"/>
    <property type="match status" value="1"/>
</dbReference>
<name>A0A0E3Z1V2_9GAMM</name>
<feature type="domain" description="Peptidase S9A N-terminal" evidence="8">
    <location>
        <begin position="14"/>
        <end position="426"/>
    </location>
</feature>
<dbReference type="Proteomes" id="UP000033067">
    <property type="component" value="Chromosome"/>
</dbReference>
<dbReference type="SUPFAM" id="SSF50993">
    <property type="entry name" value="Peptidase/esterase 'gauge' domain"/>
    <property type="match status" value="1"/>
</dbReference>
<dbReference type="InterPro" id="IPR029058">
    <property type="entry name" value="AB_hydrolase_fold"/>
</dbReference>
<gene>
    <name evidence="9" type="ORF">WQ53_09505</name>
</gene>
<dbReference type="AlphaFoldDB" id="A0A0E3Z1V2"/>
<dbReference type="Gene3D" id="2.130.10.120">
    <property type="entry name" value="Prolyl oligopeptidase, N-terminal domain"/>
    <property type="match status" value="1"/>
</dbReference>
<keyword evidence="5" id="KW-0378">Hydrolase</keyword>
<organism evidence="9 10">
    <name type="scientific">Pseudoxanthomonas suwonensis</name>
    <dbReference type="NCBI Taxonomy" id="314722"/>
    <lineage>
        <taxon>Bacteria</taxon>
        <taxon>Pseudomonadati</taxon>
        <taxon>Pseudomonadota</taxon>
        <taxon>Gammaproteobacteria</taxon>
        <taxon>Lysobacterales</taxon>
        <taxon>Lysobacteraceae</taxon>
        <taxon>Pseudoxanthomonas</taxon>
    </lineage>
</organism>
<dbReference type="PROSITE" id="PS00708">
    <property type="entry name" value="PRO_ENDOPEP_SER"/>
    <property type="match status" value="1"/>
</dbReference>
<reference evidence="9 10" key="1">
    <citation type="journal article" date="2015" name="Genome Announc.">
        <title>Complete Genome Sequence of Pseudoxanthomonas suwonensis Strain J1, a Cellulose-Degrading Bacterium Isolated from Leaf- and Wood-Enriched Soil.</title>
        <authorList>
            <person name="Hou L."/>
            <person name="Jiang J."/>
            <person name="Xu Z."/>
            <person name="Zhou Y."/>
            <person name="Leung F.C."/>
        </authorList>
    </citation>
    <scope>NUCLEOTIDE SEQUENCE [LARGE SCALE GENOMIC DNA]</scope>
    <source>
        <strain evidence="9 10">J1</strain>
    </source>
</reference>
<dbReference type="PANTHER" id="PTHR42881">
    <property type="entry name" value="PROLYL ENDOPEPTIDASE"/>
    <property type="match status" value="1"/>
</dbReference>
<evidence type="ECO:0000313" key="10">
    <source>
        <dbReference type="Proteomes" id="UP000033067"/>
    </source>
</evidence>
<dbReference type="Pfam" id="PF00326">
    <property type="entry name" value="Peptidase_S9"/>
    <property type="match status" value="1"/>
</dbReference>
<evidence type="ECO:0000256" key="1">
    <source>
        <dbReference type="ARBA" id="ARBA00001070"/>
    </source>
</evidence>
<comment type="similarity">
    <text evidence="2">Belongs to the peptidase S9A family.</text>
</comment>
<sequence length="721" mass="78545">MPGCARAWATDAPPPAKKIPVVDTYHGVEIVDPYRWLEDLRDPDTRDWIKAQAEYTDRVLQALPERDAILARLQAPDAPETVIRRVQRRGERWFYLRRAPDENDFVLVMRERAGPPERVLVDPATAFADGRRWSINHFDASPDGRHVAYLVSEGGREDPDTRVFDVQAGRDTGLRIERTWDARWLPDGSGFFSMRLPRLSESDSALDGRRNLRTYLHRLGAPDPERDRLLAGAGIDPRLPMDPIESATLTVPEGTELLLARIDRGVDRHSAFYVAPLASLEEDAGIPWRRLADFQDEVADIAIHGQDLYLLSSRDAPRYRVLRTSLQAPDPARAQVVVAEGRGAIQAIAAARDALYVQTLDGGLSQLSRVEYGRGTPQPVALPEGTSAALLPRATAADAAGAVYALAAFTTPPAYLHYDPAVGRSTDLHLLPPPTADRSRIQTRVLQAPSHDGVDVPMVVMHRKGIALDGSHPALLIGYGAYGISILDPANWPERSVIDRWVDNGFVLAIAGVRGGGEYGRPWHLAGKEATKPNTWKDFIAAAETLVREGYTRPERLAGNGASAGGILIGNAFVERPDLFAVALVDVGWTNALRLEASTNGAGNAPEFGTTASRLGFEALRAMDAFHKVKDGDRYPAVLLVHGYNDPRVDVWFSAKFAARLQAASGSGKPVLLRVDYDAGHGHGTGRAQNDAQDADKIAFIRWRLGLSGDAAARASGAAGE</sequence>
<dbReference type="InterPro" id="IPR001375">
    <property type="entry name" value="Peptidase_S9_cat"/>
</dbReference>